<gene>
    <name evidence="2" type="ORF">PIB30_040589</name>
</gene>
<accession>A0ABU6ZDC8</accession>
<proteinExistence type="predicted"/>
<evidence type="ECO:0000313" key="3">
    <source>
        <dbReference type="Proteomes" id="UP001341840"/>
    </source>
</evidence>
<dbReference type="Proteomes" id="UP001341840">
    <property type="component" value="Unassembled WGS sequence"/>
</dbReference>
<keyword evidence="3" id="KW-1185">Reference proteome</keyword>
<feature type="region of interest" description="Disordered" evidence="1">
    <location>
        <begin position="105"/>
        <end position="125"/>
    </location>
</feature>
<comment type="caution">
    <text evidence="2">The sequence shown here is derived from an EMBL/GenBank/DDBJ whole genome shotgun (WGS) entry which is preliminary data.</text>
</comment>
<dbReference type="EMBL" id="JASCZI010272080">
    <property type="protein sequence ID" value="MED6219963.1"/>
    <property type="molecule type" value="Genomic_DNA"/>
</dbReference>
<feature type="region of interest" description="Disordered" evidence="1">
    <location>
        <begin position="1"/>
        <end position="59"/>
    </location>
</feature>
<reference evidence="2 3" key="1">
    <citation type="journal article" date="2023" name="Plants (Basel)">
        <title>Bridging the Gap: Combining Genomics and Transcriptomics Approaches to Understand Stylosanthes scabra, an Orphan Legume from the Brazilian Caatinga.</title>
        <authorList>
            <person name="Ferreira-Neto J.R.C."/>
            <person name="da Silva M.D."/>
            <person name="Binneck E."/>
            <person name="de Melo N.F."/>
            <person name="da Silva R.H."/>
            <person name="de Melo A.L.T.M."/>
            <person name="Pandolfi V."/>
            <person name="Bustamante F.O."/>
            <person name="Brasileiro-Vidal A.C."/>
            <person name="Benko-Iseppon A.M."/>
        </authorList>
    </citation>
    <scope>NUCLEOTIDE SEQUENCE [LARGE SCALE GENOMIC DNA]</scope>
    <source>
        <tissue evidence="2">Leaves</tissue>
    </source>
</reference>
<organism evidence="2 3">
    <name type="scientific">Stylosanthes scabra</name>
    <dbReference type="NCBI Taxonomy" id="79078"/>
    <lineage>
        <taxon>Eukaryota</taxon>
        <taxon>Viridiplantae</taxon>
        <taxon>Streptophyta</taxon>
        <taxon>Embryophyta</taxon>
        <taxon>Tracheophyta</taxon>
        <taxon>Spermatophyta</taxon>
        <taxon>Magnoliopsida</taxon>
        <taxon>eudicotyledons</taxon>
        <taxon>Gunneridae</taxon>
        <taxon>Pentapetalae</taxon>
        <taxon>rosids</taxon>
        <taxon>fabids</taxon>
        <taxon>Fabales</taxon>
        <taxon>Fabaceae</taxon>
        <taxon>Papilionoideae</taxon>
        <taxon>50 kb inversion clade</taxon>
        <taxon>dalbergioids sensu lato</taxon>
        <taxon>Dalbergieae</taxon>
        <taxon>Pterocarpus clade</taxon>
        <taxon>Stylosanthes</taxon>
    </lineage>
</organism>
<protein>
    <submittedName>
        <fullName evidence="2">Uncharacterized protein</fullName>
    </submittedName>
</protein>
<sequence>MDERRSAPGEDRGSYQEGPRPQQPRTKAPTPSRHNQRRDRTSKEPTAAGPSEDRRLQRKVNDQIRMKLALELVMEKHNPIVVEEKINIVICTWNNLVHHAVAKMKRKKKKKVASKEPQASPSISF</sequence>
<evidence type="ECO:0000313" key="2">
    <source>
        <dbReference type="EMBL" id="MED6219963.1"/>
    </source>
</evidence>
<evidence type="ECO:0000256" key="1">
    <source>
        <dbReference type="SAM" id="MobiDB-lite"/>
    </source>
</evidence>
<feature type="compositionally biased region" description="Basic and acidic residues" evidence="1">
    <location>
        <begin position="1"/>
        <end position="14"/>
    </location>
</feature>
<name>A0ABU6ZDC8_9FABA</name>